<dbReference type="FunFam" id="2.10.60.10:FF:000003">
    <property type="entry name" value="lymphocyte antigen 6E isoform X1"/>
    <property type="match status" value="1"/>
</dbReference>
<dbReference type="GeneID" id="110311107"/>
<dbReference type="AlphaFoldDB" id="A0A6P5RB85"/>
<dbReference type="InterPro" id="IPR016054">
    <property type="entry name" value="LY6_UPA_recep-like"/>
</dbReference>
<evidence type="ECO:0000256" key="5">
    <source>
        <dbReference type="ARBA" id="ARBA00023180"/>
    </source>
</evidence>
<name>A0A6P5RB85_MUSCR</name>
<gene>
    <name evidence="10" type="primary">Ly6d</name>
</gene>
<dbReference type="InterPro" id="IPR045860">
    <property type="entry name" value="Snake_toxin-like_sf"/>
</dbReference>
<dbReference type="GO" id="GO:0030098">
    <property type="term" value="P:lymphocyte differentiation"/>
    <property type="evidence" value="ECO:0007669"/>
    <property type="project" value="InterPro"/>
</dbReference>
<dbReference type="PROSITE" id="PS00983">
    <property type="entry name" value="LY6_UPAR"/>
    <property type="match status" value="1"/>
</dbReference>
<dbReference type="InterPro" id="IPR018363">
    <property type="entry name" value="CD59_antigen_CS"/>
</dbReference>
<evidence type="ECO:0000313" key="10">
    <source>
        <dbReference type="RefSeq" id="XP_021039998.2"/>
    </source>
</evidence>
<evidence type="ECO:0000256" key="3">
    <source>
        <dbReference type="ARBA" id="ARBA00022729"/>
    </source>
</evidence>
<evidence type="ECO:0000256" key="4">
    <source>
        <dbReference type="ARBA" id="ARBA00023136"/>
    </source>
</evidence>
<keyword evidence="6" id="KW-1133">Transmembrane helix</keyword>
<evidence type="ECO:0000259" key="8">
    <source>
        <dbReference type="SMART" id="SM00134"/>
    </source>
</evidence>
<feature type="domain" description="UPAR/Ly6" evidence="8">
    <location>
        <begin position="25"/>
        <end position="110"/>
    </location>
</feature>
<dbReference type="Pfam" id="PF00087">
    <property type="entry name" value="Toxin_TOLIP"/>
    <property type="match status" value="1"/>
</dbReference>
<accession>A0A6P5RB85</accession>
<protein>
    <submittedName>
        <fullName evidence="10">Lymphocyte antigen 6D</fullName>
    </submittedName>
</protein>
<dbReference type="InterPro" id="IPR042339">
    <property type="entry name" value="Ly6D"/>
</dbReference>
<dbReference type="SMART" id="SM00134">
    <property type="entry name" value="LU"/>
    <property type="match status" value="1"/>
</dbReference>
<dbReference type="CDD" id="cd23542">
    <property type="entry name" value="TFP_LU_ECD_Ly6D"/>
    <property type="match status" value="1"/>
</dbReference>
<dbReference type="Proteomes" id="UP000515126">
    <property type="component" value="Chromosome 15"/>
</dbReference>
<dbReference type="Gene3D" id="2.10.60.10">
    <property type="entry name" value="CD59"/>
    <property type="match status" value="1"/>
</dbReference>
<keyword evidence="5" id="KW-0325">Glycoprotein</keyword>
<dbReference type="GO" id="GO:0005886">
    <property type="term" value="C:plasma membrane"/>
    <property type="evidence" value="ECO:0007669"/>
    <property type="project" value="UniProtKB-SubCell"/>
</dbReference>
<dbReference type="GO" id="GO:0009986">
    <property type="term" value="C:cell surface"/>
    <property type="evidence" value="ECO:0007669"/>
    <property type="project" value="InterPro"/>
</dbReference>
<dbReference type="PANTHER" id="PTHR16982">
    <property type="entry name" value="LYMPHOCYTE ANTIGEN 6D"/>
    <property type="match status" value="1"/>
</dbReference>
<proteinExistence type="predicted"/>
<keyword evidence="2" id="KW-1003">Cell membrane</keyword>
<keyword evidence="3 7" id="KW-0732">Signal</keyword>
<dbReference type="RefSeq" id="XP_021039998.2">
    <property type="nucleotide sequence ID" value="XM_021184339.2"/>
</dbReference>
<evidence type="ECO:0000256" key="2">
    <source>
        <dbReference type="ARBA" id="ARBA00022475"/>
    </source>
</evidence>
<reference evidence="10" key="1">
    <citation type="submission" date="2025-08" db="UniProtKB">
        <authorList>
            <consortium name="RefSeq"/>
        </authorList>
    </citation>
    <scope>IDENTIFICATION</scope>
</reference>
<dbReference type="KEGG" id="mcal:110311107"/>
<feature type="chain" id="PRO_5028365215" evidence="7">
    <location>
        <begin position="25"/>
        <end position="131"/>
    </location>
</feature>
<dbReference type="InterPro" id="IPR035076">
    <property type="entry name" value="Toxin/TOLIP"/>
</dbReference>
<dbReference type="PANTHER" id="PTHR16982:SF2">
    <property type="entry name" value="LYMPHOCYTE ANTIGEN 6D"/>
    <property type="match status" value="1"/>
</dbReference>
<feature type="transmembrane region" description="Helical" evidence="6">
    <location>
        <begin position="108"/>
        <end position="130"/>
    </location>
</feature>
<evidence type="ECO:0000256" key="6">
    <source>
        <dbReference type="SAM" id="Phobius"/>
    </source>
</evidence>
<keyword evidence="4 6" id="KW-0472">Membrane</keyword>
<keyword evidence="6" id="KW-0812">Transmembrane</keyword>
<evidence type="ECO:0000256" key="1">
    <source>
        <dbReference type="ARBA" id="ARBA00004236"/>
    </source>
</evidence>
<feature type="signal peptide" evidence="7">
    <location>
        <begin position="1"/>
        <end position="24"/>
    </location>
</feature>
<sequence>MMFRMKTALLVLLALAVATSPAWALRCHVCTNSANCKNPQVCPSNFYFCKTVTSVEPLNGNLVRKECANSCTSDYSQQGHVSSGSEVTQCCQSDLCNERLVSAAPGHALLSSVTLGLATSLSLLAVMALCL</sequence>
<evidence type="ECO:0000313" key="9">
    <source>
        <dbReference type="Proteomes" id="UP000515126"/>
    </source>
</evidence>
<dbReference type="SUPFAM" id="SSF57302">
    <property type="entry name" value="Snake toxin-like"/>
    <property type="match status" value="1"/>
</dbReference>
<organism evidence="9 10">
    <name type="scientific">Mus caroli</name>
    <name type="common">Ryukyu mouse</name>
    <name type="synonym">Ricefield mouse</name>
    <dbReference type="NCBI Taxonomy" id="10089"/>
    <lineage>
        <taxon>Eukaryota</taxon>
        <taxon>Metazoa</taxon>
        <taxon>Chordata</taxon>
        <taxon>Craniata</taxon>
        <taxon>Vertebrata</taxon>
        <taxon>Euteleostomi</taxon>
        <taxon>Mammalia</taxon>
        <taxon>Eutheria</taxon>
        <taxon>Euarchontoglires</taxon>
        <taxon>Glires</taxon>
        <taxon>Rodentia</taxon>
        <taxon>Myomorpha</taxon>
        <taxon>Muroidea</taxon>
        <taxon>Muridae</taxon>
        <taxon>Murinae</taxon>
        <taxon>Mus</taxon>
        <taxon>Mus</taxon>
    </lineage>
</organism>
<evidence type="ECO:0000256" key="7">
    <source>
        <dbReference type="SAM" id="SignalP"/>
    </source>
</evidence>
<comment type="subcellular location">
    <subcellularLocation>
        <location evidence="1">Cell membrane</location>
    </subcellularLocation>
</comment>
<keyword evidence="9" id="KW-1185">Reference proteome</keyword>
<dbReference type="CTD" id="8581"/>